<accession>A0A125PWQ5</accession>
<protein>
    <submittedName>
        <fullName evidence="2">Uncharacterized protein</fullName>
    </submittedName>
</protein>
<evidence type="ECO:0000256" key="1">
    <source>
        <dbReference type="SAM" id="MobiDB-lite"/>
    </source>
</evidence>
<feature type="compositionally biased region" description="Basic and acidic residues" evidence="1">
    <location>
        <begin position="1"/>
        <end position="16"/>
    </location>
</feature>
<sequence length="85" mass="10055">MSNPDDLTRPERYTEHHHARVLRKRMDADRRRHGNCCICACRDTTLGIVHCRGQEERQKGACSWDKKQPVFRFDPNTLEKYRDAA</sequence>
<comment type="caution">
    <text evidence="2">The sequence shown here is derived from an EMBL/GenBank/DDBJ whole genome shotgun (WGS) entry which is preliminary data.</text>
</comment>
<evidence type="ECO:0000313" key="2">
    <source>
        <dbReference type="EMBL" id="KWV17151.1"/>
    </source>
</evidence>
<dbReference type="OrthoDB" id="5999613at2"/>
<gene>
    <name evidence="2" type="ORF">ATB53_00280</name>
</gene>
<evidence type="ECO:0000313" key="3">
    <source>
        <dbReference type="Proteomes" id="UP000055854"/>
    </source>
</evidence>
<organism evidence="2 3">
    <name type="scientific">Xanthomonas campestris pv. translucens</name>
    <dbReference type="NCBI Taxonomy" id="343"/>
    <lineage>
        <taxon>Bacteria</taxon>
        <taxon>Pseudomonadati</taxon>
        <taxon>Pseudomonadota</taxon>
        <taxon>Gammaproteobacteria</taxon>
        <taxon>Lysobacterales</taxon>
        <taxon>Lysobacteraceae</taxon>
        <taxon>Xanthomonas</taxon>
        <taxon>Xanthomonas translucens group</taxon>
    </lineage>
</organism>
<name>A0A125PWQ5_XANCT</name>
<dbReference type="EMBL" id="LNTA01000001">
    <property type="protein sequence ID" value="KWV17151.1"/>
    <property type="molecule type" value="Genomic_DNA"/>
</dbReference>
<proteinExistence type="predicted"/>
<dbReference type="AlphaFoldDB" id="A0A125PWQ5"/>
<reference evidence="2 3" key="1">
    <citation type="submission" date="2015-11" db="EMBL/GenBank/DDBJ databases">
        <title>Long Read and Single Molecule DNA Sequencing Simplifies Genome Assembly and TAL Effector Gene Analysis of Xanthomonas translucens.</title>
        <authorList>
            <person name="Peng Z."/>
            <person name="Hu Y."/>
            <person name="Xie J."/>
            <person name="Potnis N."/>
            <person name="Akhunova A."/>
            <person name="Jones J."/>
            <person name="Liu Z."/>
            <person name="White F."/>
            <person name="Liu S."/>
        </authorList>
    </citation>
    <scope>NUCLEOTIDE SEQUENCE [LARGE SCALE GENOMIC DNA]</scope>
    <source>
        <strain evidence="2 3">B1</strain>
    </source>
</reference>
<feature type="region of interest" description="Disordered" evidence="1">
    <location>
        <begin position="1"/>
        <end position="25"/>
    </location>
</feature>
<dbReference type="RefSeq" id="WP_060747620.1">
    <property type="nucleotide sequence ID" value="NZ_LNTA01000001.1"/>
</dbReference>
<dbReference type="Proteomes" id="UP000055854">
    <property type="component" value="Unassembled WGS sequence"/>
</dbReference>